<protein>
    <recommendedName>
        <fullName evidence="3">DUF1652 domain-containing protein</fullName>
    </recommendedName>
</protein>
<name>A0A0D0L0Y2_9PSED</name>
<reference evidence="1 2" key="1">
    <citation type="submission" date="2014-12" db="EMBL/GenBank/DDBJ databases">
        <title>16Stimator: statistical estimation of ribosomal gene copy numbers from draft genome assemblies.</title>
        <authorList>
            <person name="Perisin M.A."/>
            <person name="Vetter M."/>
            <person name="Gilbert J.A."/>
            <person name="Bergelson J."/>
        </authorList>
    </citation>
    <scope>NUCLEOTIDE SEQUENCE [LARGE SCALE GENOMIC DNA]</scope>
    <source>
        <strain evidence="1 2">MEJ086</strain>
    </source>
</reference>
<dbReference type="Pfam" id="PF07865">
    <property type="entry name" value="DUF1652"/>
    <property type="match status" value="1"/>
</dbReference>
<dbReference type="RefSeq" id="WP_042552180.1">
    <property type="nucleotide sequence ID" value="NZ_JXQW01000004.1"/>
</dbReference>
<dbReference type="AlphaFoldDB" id="A0A0D0L0Y2"/>
<evidence type="ECO:0000313" key="2">
    <source>
        <dbReference type="Proteomes" id="UP000032068"/>
    </source>
</evidence>
<proteinExistence type="predicted"/>
<dbReference type="EMBL" id="JXQW01000004">
    <property type="protein sequence ID" value="KIQ06045.1"/>
    <property type="molecule type" value="Genomic_DNA"/>
</dbReference>
<accession>A0A0D0L0Y2</accession>
<dbReference type="Proteomes" id="UP000032068">
    <property type="component" value="Unassembled WGS sequence"/>
</dbReference>
<comment type="caution">
    <text evidence="1">The sequence shown here is derived from an EMBL/GenBank/DDBJ whole genome shotgun (WGS) entry which is preliminary data.</text>
</comment>
<dbReference type="OrthoDB" id="6906904at2"/>
<dbReference type="InterPro" id="IPR012448">
    <property type="entry name" value="DUF1652"/>
</dbReference>
<gene>
    <name evidence="1" type="ORF">RU08_02305</name>
</gene>
<evidence type="ECO:0008006" key="3">
    <source>
        <dbReference type="Google" id="ProtNLM"/>
    </source>
</evidence>
<sequence length="88" mass="9935">MMSVLELRRIIETAFLPKICRCSVSHDDSLVVQISEPASGEVLVRIIGVPRSSLSTSRDLSRFVMQLRKELHERDAEQQARDARSAGR</sequence>
<organism evidence="1 2">
    <name type="scientific">Pseudomonas fulva</name>
    <dbReference type="NCBI Taxonomy" id="47880"/>
    <lineage>
        <taxon>Bacteria</taxon>
        <taxon>Pseudomonadati</taxon>
        <taxon>Pseudomonadota</taxon>
        <taxon>Gammaproteobacteria</taxon>
        <taxon>Pseudomonadales</taxon>
        <taxon>Pseudomonadaceae</taxon>
        <taxon>Pseudomonas</taxon>
    </lineage>
</organism>
<evidence type="ECO:0000313" key="1">
    <source>
        <dbReference type="EMBL" id="KIQ06045.1"/>
    </source>
</evidence>